<keyword evidence="2" id="KW-0238">DNA-binding</keyword>
<organism evidence="6 7">
    <name type="scientific">Euroglyphus maynei</name>
    <name type="common">Mayne's house dust mite</name>
    <dbReference type="NCBI Taxonomy" id="6958"/>
    <lineage>
        <taxon>Eukaryota</taxon>
        <taxon>Metazoa</taxon>
        <taxon>Ecdysozoa</taxon>
        <taxon>Arthropoda</taxon>
        <taxon>Chelicerata</taxon>
        <taxon>Arachnida</taxon>
        <taxon>Acari</taxon>
        <taxon>Acariformes</taxon>
        <taxon>Sarcoptiformes</taxon>
        <taxon>Astigmata</taxon>
        <taxon>Psoroptidia</taxon>
        <taxon>Analgoidea</taxon>
        <taxon>Pyroglyphidae</taxon>
        <taxon>Pyroglyphinae</taxon>
        <taxon>Euroglyphus</taxon>
    </lineage>
</organism>
<dbReference type="SMART" id="SM00338">
    <property type="entry name" value="BRLZ"/>
    <property type="match status" value="1"/>
</dbReference>
<evidence type="ECO:0000256" key="2">
    <source>
        <dbReference type="ARBA" id="ARBA00023125"/>
    </source>
</evidence>
<evidence type="ECO:0000256" key="4">
    <source>
        <dbReference type="SAM" id="MobiDB-lite"/>
    </source>
</evidence>
<dbReference type="SUPFAM" id="SSF57959">
    <property type="entry name" value="Leucine zipper domain"/>
    <property type="match status" value="1"/>
</dbReference>
<evidence type="ECO:0000256" key="3">
    <source>
        <dbReference type="ARBA" id="ARBA00023163"/>
    </source>
</evidence>
<dbReference type="PRINTS" id="PR00042">
    <property type="entry name" value="LEUZIPPRFOS"/>
</dbReference>
<dbReference type="Pfam" id="PF00170">
    <property type="entry name" value="bZIP_1"/>
    <property type="match status" value="1"/>
</dbReference>
<feature type="region of interest" description="Disordered" evidence="4">
    <location>
        <begin position="143"/>
        <end position="167"/>
    </location>
</feature>
<feature type="domain" description="BZIP" evidence="5">
    <location>
        <begin position="37"/>
        <end position="100"/>
    </location>
</feature>
<dbReference type="PANTHER" id="PTHR23351:SF24">
    <property type="entry name" value="ACTIVATING TRANSCRIPTION FACTOR 3-RELATED"/>
    <property type="match status" value="1"/>
</dbReference>
<feature type="non-terminal residue" evidence="6">
    <location>
        <position position="1"/>
    </location>
</feature>
<proteinExistence type="predicted"/>
<dbReference type="InterPro" id="IPR046347">
    <property type="entry name" value="bZIP_sf"/>
</dbReference>
<dbReference type="AlphaFoldDB" id="A0A1Y3B731"/>
<feature type="compositionally biased region" description="Polar residues" evidence="4">
    <location>
        <begin position="145"/>
        <end position="158"/>
    </location>
</feature>
<name>A0A1Y3B731_EURMA</name>
<dbReference type="Gene3D" id="1.20.5.170">
    <property type="match status" value="1"/>
</dbReference>
<accession>A0A1Y3B731</accession>
<dbReference type="OrthoDB" id="5866312at2759"/>
<feature type="region of interest" description="Disordered" evidence="4">
    <location>
        <begin position="1"/>
        <end position="33"/>
    </location>
</feature>
<comment type="caution">
    <text evidence="6">The sequence shown here is derived from an EMBL/GenBank/DDBJ whole genome shotgun (WGS) entry which is preliminary data.</text>
</comment>
<dbReference type="InterPro" id="IPR000837">
    <property type="entry name" value="AP-1"/>
</dbReference>
<evidence type="ECO:0000313" key="6">
    <source>
        <dbReference type="EMBL" id="OTF75065.1"/>
    </source>
</evidence>
<keyword evidence="1" id="KW-0805">Transcription regulation</keyword>
<sequence>DAICLTTRSTKRSTSQKKSTGGGRKPYSSQNLSSDEILKRQKRRERNKIAAARCRKKRVDQTNCLIDQTKELQKKHESLIKKMENRLKDFHTYKDVLIEHETKCHNIELQIVQKLYAKIDFAAINSAMETMPDDDLDTTDLNTTCHTSSSQDEFSQQTLPPPKRKRPNSLVFRPMIQQQNIKQEPGLAEQLQQSIGIGMNINNQNSSELNANTPSNGFNFADLGIVESTGLTPLNPSITTVDLTPSTMSAFLKSLTSPIDEQKKLLSM</sequence>
<dbReference type="GO" id="GO:0005634">
    <property type="term" value="C:nucleus"/>
    <property type="evidence" value="ECO:0007669"/>
    <property type="project" value="TreeGrafter"/>
</dbReference>
<evidence type="ECO:0000259" key="5">
    <source>
        <dbReference type="PROSITE" id="PS50217"/>
    </source>
</evidence>
<gene>
    <name evidence="6" type="ORF">BLA29_008072</name>
</gene>
<dbReference type="PROSITE" id="PS00036">
    <property type="entry name" value="BZIP_BASIC"/>
    <property type="match status" value="1"/>
</dbReference>
<dbReference type="Proteomes" id="UP000194236">
    <property type="component" value="Unassembled WGS sequence"/>
</dbReference>
<keyword evidence="7" id="KW-1185">Reference proteome</keyword>
<dbReference type="PROSITE" id="PS50217">
    <property type="entry name" value="BZIP"/>
    <property type="match status" value="1"/>
</dbReference>
<dbReference type="PANTHER" id="PTHR23351">
    <property type="entry name" value="FOS TRANSCRIPTION FACTOR-RELATED"/>
    <property type="match status" value="1"/>
</dbReference>
<dbReference type="GO" id="GO:0000978">
    <property type="term" value="F:RNA polymerase II cis-regulatory region sequence-specific DNA binding"/>
    <property type="evidence" value="ECO:0007669"/>
    <property type="project" value="TreeGrafter"/>
</dbReference>
<keyword evidence="3" id="KW-0804">Transcription</keyword>
<protein>
    <submittedName>
        <fullName evidence="6">Basic leucine zipper transcriptional factor-like protein</fullName>
    </submittedName>
</protein>
<dbReference type="InterPro" id="IPR004827">
    <property type="entry name" value="bZIP"/>
</dbReference>
<evidence type="ECO:0000313" key="7">
    <source>
        <dbReference type="Proteomes" id="UP000194236"/>
    </source>
</evidence>
<dbReference type="EMBL" id="MUJZ01043872">
    <property type="protein sequence ID" value="OTF75065.1"/>
    <property type="molecule type" value="Genomic_DNA"/>
</dbReference>
<dbReference type="GO" id="GO:0000981">
    <property type="term" value="F:DNA-binding transcription factor activity, RNA polymerase II-specific"/>
    <property type="evidence" value="ECO:0007669"/>
    <property type="project" value="TreeGrafter"/>
</dbReference>
<evidence type="ECO:0000256" key="1">
    <source>
        <dbReference type="ARBA" id="ARBA00023015"/>
    </source>
</evidence>
<reference evidence="6 7" key="1">
    <citation type="submission" date="2017-03" db="EMBL/GenBank/DDBJ databases">
        <title>Genome Survey of Euroglyphus maynei.</title>
        <authorList>
            <person name="Arlian L.G."/>
            <person name="Morgan M.S."/>
            <person name="Rider S.D."/>
        </authorList>
    </citation>
    <scope>NUCLEOTIDE SEQUENCE [LARGE SCALE GENOMIC DNA]</scope>
    <source>
        <strain evidence="6">Arlian Lab</strain>
        <tissue evidence="6">Whole body</tissue>
    </source>
</reference>